<reference evidence="5 6" key="1">
    <citation type="submission" date="2018-08" db="EMBL/GenBank/DDBJ databases">
        <title>Lysobacter sp. zong2l5, whole genome shotgun sequence.</title>
        <authorList>
            <person name="Zhang X."/>
            <person name="Feng G."/>
            <person name="Zhu H."/>
        </authorList>
    </citation>
    <scope>NUCLEOTIDE SEQUENCE [LARGE SCALE GENOMIC DNA]</scope>
    <source>
        <strain evidence="6">zong2l5</strain>
    </source>
</reference>
<evidence type="ECO:0000313" key="5">
    <source>
        <dbReference type="EMBL" id="RDZ28771.1"/>
    </source>
</evidence>
<feature type="compositionally biased region" description="Low complexity" evidence="4">
    <location>
        <begin position="305"/>
        <end position="356"/>
    </location>
</feature>
<gene>
    <name evidence="5" type="primary">phaE</name>
    <name evidence="5" type="ORF">DX914_06540</name>
</gene>
<proteinExistence type="predicted"/>
<dbReference type="AlphaFoldDB" id="A0A371K4B1"/>
<feature type="region of interest" description="Disordered" evidence="4">
    <location>
        <begin position="299"/>
        <end position="386"/>
    </location>
</feature>
<name>A0A371K4B1_9GAMM</name>
<evidence type="ECO:0000256" key="1">
    <source>
        <dbReference type="ARBA" id="ARBA00004683"/>
    </source>
</evidence>
<keyword evidence="3" id="KW-0583">PHB biosynthesis</keyword>
<feature type="compositionally biased region" description="Low complexity" evidence="4">
    <location>
        <begin position="365"/>
        <end position="376"/>
    </location>
</feature>
<comment type="caution">
    <text evidence="5">The sequence shown here is derived from an EMBL/GenBank/DDBJ whole genome shotgun (WGS) entry which is preliminary data.</text>
</comment>
<dbReference type="EMBL" id="QTSU01000001">
    <property type="protein sequence ID" value="RDZ28771.1"/>
    <property type="molecule type" value="Genomic_DNA"/>
</dbReference>
<organism evidence="5 6">
    <name type="scientific">Lysobacter silvisoli</name>
    <dbReference type="NCBI Taxonomy" id="2293254"/>
    <lineage>
        <taxon>Bacteria</taxon>
        <taxon>Pseudomonadati</taxon>
        <taxon>Pseudomonadota</taxon>
        <taxon>Gammaproteobacteria</taxon>
        <taxon>Lysobacterales</taxon>
        <taxon>Lysobacteraceae</taxon>
        <taxon>Lysobacter</taxon>
    </lineage>
</organism>
<evidence type="ECO:0000256" key="4">
    <source>
        <dbReference type="SAM" id="MobiDB-lite"/>
    </source>
</evidence>
<accession>A0A371K4B1</accession>
<dbReference type="UniPathway" id="UPA00917"/>
<evidence type="ECO:0000256" key="3">
    <source>
        <dbReference type="ARBA" id="ARBA00022752"/>
    </source>
</evidence>
<evidence type="ECO:0000313" key="6">
    <source>
        <dbReference type="Proteomes" id="UP000264492"/>
    </source>
</evidence>
<dbReference type="GO" id="GO:0042619">
    <property type="term" value="P:poly-hydroxybutyrate biosynthetic process"/>
    <property type="evidence" value="ECO:0007669"/>
    <property type="project" value="UniProtKB-KW"/>
</dbReference>
<evidence type="ECO:0000256" key="2">
    <source>
        <dbReference type="ARBA" id="ARBA00019066"/>
    </source>
</evidence>
<comment type="pathway">
    <text evidence="1">Biopolymer metabolism; poly-(R)-3-hydroxybutanoate biosynthesis.</text>
</comment>
<dbReference type="InterPro" id="IPR010123">
    <property type="entry name" value="PHA_synth_III_E"/>
</dbReference>
<dbReference type="Proteomes" id="UP000264492">
    <property type="component" value="Unassembled WGS sequence"/>
</dbReference>
<dbReference type="Pfam" id="PF09712">
    <property type="entry name" value="PHA_synth_III_E"/>
    <property type="match status" value="1"/>
</dbReference>
<dbReference type="OrthoDB" id="6115526at2"/>
<dbReference type="NCBIfam" id="TIGR01834">
    <property type="entry name" value="PHA_synth_III_E"/>
    <property type="match status" value="1"/>
</dbReference>
<keyword evidence="6" id="KW-1185">Reference proteome</keyword>
<protein>
    <recommendedName>
        <fullName evidence="2">Poly(3-hydroxyalkanoate) polymerase subunit PhaE</fullName>
    </recommendedName>
</protein>
<sequence length="386" mass="41862">MAKQGFGFGAEGFGGEDFDSLALRYWSAWGEMMRGAPPAAPTAAPGWDQAVQWWTQLAQGGRSEANEALERFNSQARGWFGQIQQLAAQFAGRDASAGDIASAWKQALGGAGANPFADVFGRMRGPGQSDLGQWLEQIGPMLQQWQGEGRSWLGLPAFGFAREHQERWQALAQAQLDYQQRNQAYNALMAEAGQNAFARFEDKLAERSEPGRQLQSARALFDLWIDAAEDAYAEIALSPRFRDTYAELVNSQMALRAAIQTEIEHSTGQLGMPTRTEIDAAHRKIVQLEREVRRLRDAMQNQTGPRAAAPRAQEPAANDAPKASKPAKPVKPASKPAAKPAKAAAKPAPARTAIARPQPPERPQAPKAAAKQAGKASKVSARKGAR</sequence>
<dbReference type="RefSeq" id="WP_115858208.1">
    <property type="nucleotide sequence ID" value="NZ_QTSU01000001.1"/>
</dbReference>